<organism evidence="1 2">
    <name type="scientific">Autumnicola musiva</name>
    <dbReference type="NCBI Taxonomy" id="3075589"/>
    <lineage>
        <taxon>Bacteria</taxon>
        <taxon>Pseudomonadati</taxon>
        <taxon>Bacteroidota</taxon>
        <taxon>Flavobacteriia</taxon>
        <taxon>Flavobacteriales</taxon>
        <taxon>Flavobacteriaceae</taxon>
        <taxon>Autumnicola</taxon>
    </lineage>
</organism>
<dbReference type="InterPro" id="IPR029063">
    <property type="entry name" value="SAM-dependent_MTases_sf"/>
</dbReference>
<dbReference type="Pfam" id="PF13489">
    <property type="entry name" value="Methyltransf_23"/>
    <property type="match status" value="1"/>
</dbReference>
<dbReference type="GO" id="GO:0008168">
    <property type="term" value="F:methyltransferase activity"/>
    <property type="evidence" value="ECO:0007669"/>
    <property type="project" value="UniProtKB-KW"/>
</dbReference>
<sequence length="281" mass="32537">MANQRHFLSCKDYLVSGEEFDLFWHKEHEILETKPVPVNLPFYYSSDRYISHTDSKENFTEKLYQQVKNYMMGKKISWIKNYKTSGKILDVGAGTGDFLITARKHHFEIFGTEPNETARGMAIRKDVSLVKDYQELKIKNYDVITLWHVLEHIKEPEEGIAKLSELLDDDGVLVIAVPNFKSFDAQHYKECWAAYDVPRHLFHFSQKGIESLFTAGGFELLSKKPLIFDSFYVSLLSEKNKTGSSNYIKAFYNGLKSNIKAKTSTEYSSLVYFFRKSKNGL</sequence>
<dbReference type="GO" id="GO:0032259">
    <property type="term" value="P:methylation"/>
    <property type="evidence" value="ECO:0007669"/>
    <property type="project" value="UniProtKB-KW"/>
</dbReference>
<keyword evidence="1" id="KW-0808">Transferase</keyword>
<dbReference type="SUPFAM" id="SSF53335">
    <property type="entry name" value="S-adenosyl-L-methionine-dependent methyltransferases"/>
    <property type="match status" value="1"/>
</dbReference>
<dbReference type="EMBL" id="JAVRHK010000001">
    <property type="protein sequence ID" value="MDT0675369.1"/>
    <property type="molecule type" value="Genomic_DNA"/>
</dbReference>
<gene>
    <name evidence="1" type="ORF">RM539_02070</name>
</gene>
<dbReference type="PANTHER" id="PTHR43861:SF6">
    <property type="entry name" value="METHYLTRANSFERASE TYPE 11"/>
    <property type="match status" value="1"/>
</dbReference>
<keyword evidence="2" id="KW-1185">Reference proteome</keyword>
<comment type="caution">
    <text evidence="1">The sequence shown here is derived from an EMBL/GenBank/DDBJ whole genome shotgun (WGS) entry which is preliminary data.</text>
</comment>
<dbReference type="PANTHER" id="PTHR43861">
    <property type="entry name" value="TRANS-ACONITATE 2-METHYLTRANSFERASE-RELATED"/>
    <property type="match status" value="1"/>
</dbReference>
<proteinExistence type="predicted"/>
<evidence type="ECO:0000313" key="2">
    <source>
        <dbReference type="Proteomes" id="UP001262582"/>
    </source>
</evidence>
<accession>A0ABU3D1L5</accession>
<dbReference type="Gene3D" id="3.40.50.150">
    <property type="entry name" value="Vaccinia Virus protein VP39"/>
    <property type="match status" value="1"/>
</dbReference>
<reference evidence="1 2" key="1">
    <citation type="submission" date="2023-09" db="EMBL/GenBank/DDBJ databases">
        <authorList>
            <person name="Rey-Velasco X."/>
        </authorList>
    </citation>
    <scope>NUCLEOTIDE SEQUENCE [LARGE SCALE GENOMIC DNA]</scope>
    <source>
        <strain evidence="1 2">F117</strain>
    </source>
</reference>
<protein>
    <submittedName>
        <fullName evidence="1">Class I SAM-dependent methyltransferase</fullName>
        <ecNumber evidence="1">2.1.1.-</ecNumber>
    </submittedName>
</protein>
<dbReference type="RefSeq" id="WP_311501834.1">
    <property type="nucleotide sequence ID" value="NZ_JAVRHK010000001.1"/>
</dbReference>
<evidence type="ECO:0000313" key="1">
    <source>
        <dbReference type="EMBL" id="MDT0675369.1"/>
    </source>
</evidence>
<dbReference type="CDD" id="cd02440">
    <property type="entry name" value="AdoMet_MTases"/>
    <property type="match status" value="1"/>
</dbReference>
<keyword evidence="1" id="KW-0489">Methyltransferase</keyword>
<dbReference type="Proteomes" id="UP001262582">
    <property type="component" value="Unassembled WGS sequence"/>
</dbReference>
<name>A0ABU3D1L5_9FLAO</name>
<dbReference type="EC" id="2.1.1.-" evidence="1"/>